<keyword evidence="2" id="KW-1185">Reference proteome</keyword>
<dbReference type="Proteomes" id="UP000194440">
    <property type="component" value="Chromosome"/>
</dbReference>
<dbReference type="OrthoDB" id="8909878at2"/>
<protein>
    <submittedName>
        <fullName evidence="1">Uncharacterized protein</fullName>
    </submittedName>
</protein>
<accession>A0A240UG52</accession>
<reference evidence="1" key="1">
    <citation type="submission" date="2017-05" db="EMBL/GenBank/DDBJ databases">
        <title>Polyphasic characterization of four soil-derived phenanthrene-degrading Acidovorax strains and proposal of Acidovorax phenanthrenivorans sp. nov.</title>
        <authorList>
            <person name="Singleton D."/>
            <person name="Lee J."/>
            <person name="Dickey A.N."/>
            <person name="Stroud A."/>
            <person name="Scholl E.H."/>
            <person name="Wright F.A."/>
            <person name="Aitken M.D."/>
        </authorList>
    </citation>
    <scope>NUCLEOTIDE SEQUENCE</scope>
    <source>
        <strain evidence="1">P4</strain>
    </source>
</reference>
<accession>A0A240U7C7</accession>
<evidence type="ECO:0000313" key="2">
    <source>
        <dbReference type="Proteomes" id="UP000194440"/>
    </source>
</evidence>
<dbReference type="KEGG" id="acip:CBP36_15900"/>
<dbReference type="AlphaFoldDB" id="A0A240UG52"/>
<gene>
    <name evidence="1" type="ORF">CBP36_15900</name>
</gene>
<evidence type="ECO:0000313" key="1">
    <source>
        <dbReference type="EMBL" id="ART60106.1"/>
    </source>
</evidence>
<name>A0A240UG52_9BURK</name>
<dbReference type="RefSeq" id="WP_086928092.1">
    <property type="nucleotide sequence ID" value="NZ_CP021361.1"/>
</dbReference>
<organism evidence="1 2">
    <name type="scientific">Acidovorax carolinensis</name>
    <dbReference type="NCBI Taxonomy" id="553814"/>
    <lineage>
        <taxon>Bacteria</taxon>
        <taxon>Pseudomonadati</taxon>
        <taxon>Pseudomonadota</taxon>
        <taxon>Betaproteobacteria</taxon>
        <taxon>Burkholderiales</taxon>
        <taxon>Comamonadaceae</taxon>
        <taxon>Acidovorax</taxon>
    </lineage>
</organism>
<sequence>MSFHLFEHRRDAHIRRSREYLEEANVARVEHQAAAEHHSALAKMYGERIARIEAEINNALQPPSLVARPLVDESGNDDERPKMESVVTYPARSVRS</sequence>
<proteinExistence type="predicted"/>
<dbReference type="KEGG" id="acin:CBP34_16290"/>
<dbReference type="KEGG" id="acis:CBP35_03025"/>
<dbReference type="EMBL" id="CP021366">
    <property type="protein sequence ID" value="ART60106.1"/>
    <property type="molecule type" value="Genomic_DNA"/>
</dbReference>